<evidence type="ECO:0000313" key="5">
    <source>
        <dbReference type="Proteomes" id="UP001546774"/>
    </source>
</evidence>
<feature type="domain" description="Pectate disaccharide-lyase-like N-terminal" evidence="3">
    <location>
        <begin position="305"/>
        <end position="365"/>
    </location>
</feature>
<dbReference type="PANTHER" id="PTHR43695">
    <property type="entry name" value="PUTATIVE (AFU_ORTHOLOGUE AFUA_2G17250)-RELATED"/>
    <property type="match status" value="1"/>
</dbReference>
<keyword evidence="2" id="KW-0378">Hydrolase</keyword>
<reference evidence="4" key="1">
    <citation type="submission" date="2024-03" db="EMBL/GenBank/DDBJ databases">
        <title>Human intestinal bacterial collection.</title>
        <authorList>
            <person name="Pauvert C."/>
            <person name="Hitch T.C.A."/>
            <person name="Clavel T."/>
        </authorList>
    </citation>
    <scope>NUCLEOTIDE SEQUENCE [LARGE SCALE GENOMIC DNA]</scope>
    <source>
        <strain evidence="4">CLA-AA-H89B</strain>
    </source>
</reference>
<evidence type="ECO:0000313" key="4">
    <source>
        <dbReference type="EMBL" id="MEQ2553508.1"/>
    </source>
</evidence>
<evidence type="ECO:0000259" key="3">
    <source>
        <dbReference type="Pfam" id="PF25849"/>
    </source>
</evidence>
<dbReference type="SUPFAM" id="SSF52266">
    <property type="entry name" value="SGNH hydrolase"/>
    <property type="match status" value="1"/>
</dbReference>
<sequence>MKERKKVLWVIGDSTLSSFNDKYYYPRYGYGTKLAAYLDDAVEVKNIALSGRSSKSYTTEPQYKELTGGMQKGDFLLIGFGHNDEKTEEARFTSAQGDYKTAGSFAASLYDNYIVPAQKAGCQVILCTPIVRRTKTGEWNAQDLHVTQDFGTYPGGDYPQAVRELGKTLGLPVVDMTKMTKALYETLGKDETVYLHAWTSDKAASVDNTHTNVWGARVNACLCLNEVKNQQVAGLSEHILDTDEKEVLDRSKYLVSNPEYHPVVFTSDLPKSRFWEDAAGFSGTVFGDVLEEVSKEHFVLEPAGENAVHIAVKNNCGKIAAVSDGIAMYYKKIPADRPFILRAKAVIHDYFLNDQVSFGLMVRDDCYVDKTTADILGDYVAAAPLLLTHGAQCWNCFARKSGELVKGGICTRAYKPGDVVELQIESTQDGYACTFGKEQTITGGFDFQLTSIDAEHVYAGMFVSRNADVTFTDIELIFKTPENE</sequence>
<keyword evidence="5" id="KW-1185">Reference proteome</keyword>
<evidence type="ECO:0000256" key="2">
    <source>
        <dbReference type="ARBA" id="ARBA00022801"/>
    </source>
</evidence>
<dbReference type="PANTHER" id="PTHR43695:SF1">
    <property type="entry name" value="RHAMNOGALACTURONAN ACETYLESTERASE"/>
    <property type="match status" value="1"/>
</dbReference>
<proteinExistence type="inferred from homology"/>
<comment type="caution">
    <text evidence="4">The sequence shown here is derived from an EMBL/GenBank/DDBJ whole genome shotgun (WGS) entry which is preliminary data.</text>
</comment>
<accession>A0ABV1H1Z2</accession>
<dbReference type="Pfam" id="PF25849">
    <property type="entry name" value="PelX_N"/>
    <property type="match status" value="1"/>
</dbReference>
<name>A0ABV1H1Z2_9FIRM</name>
<gene>
    <name evidence="4" type="ORF">WMO37_00545</name>
</gene>
<evidence type="ECO:0000256" key="1">
    <source>
        <dbReference type="ARBA" id="ARBA00008668"/>
    </source>
</evidence>
<dbReference type="InterPro" id="IPR036514">
    <property type="entry name" value="SGNH_hydro_sf"/>
</dbReference>
<dbReference type="Gene3D" id="3.40.50.1110">
    <property type="entry name" value="SGNH hydrolase"/>
    <property type="match status" value="1"/>
</dbReference>
<dbReference type="InterPro" id="IPR058953">
    <property type="entry name" value="PelX-like_N"/>
</dbReference>
<organism evidence="4 5">
    <name type="scientific">Lachnospira intestinalis</name>
    <dbReference type="NCBI Taxonomy" id="3133158"/>
    <lineage>
        <taxon>Bacteria</taxon>
        <taxon>Bacillati</taxon>
        <taxon>Bacillota</taxon>
        <taxon>Clostridia</taxon>
        <taxon>Lachnospirales</taxon>
        <taxon>Lachnospiraceae</taxon>
        <taxon>Lachnospira</taxon>
    </lineage>
</organism>
<dbReference type="EMBL" id="JBBMFS010000001">
    <property type="protein sequence ID" value="MEQ2553508.1"/>
    <property type="molecule type" value="Genomic_DNA"/>
</dbReference>
<comment type="similarity">
    <text evidence="1">Belongs to the 'GDSL' lipolytic enzyme family.</text>
</comment>
<protein>
    <submittedName>
        <fullName evidence="4">GDSL-type esterase/lipase family protein</fullName>
    </submittedName>
</protein>
<dbReference type="InterPro" id="IPR037459">
    <property type="entry name" value="RhgT-like"/>
</dbReference>
<dbReference type="Proteomes" id="UP001546774">
    <property type="component" value="Unassembled WGS sequence"/>
</dbReference>